<organism evidence="1 2">
    <name type="scientific">Strongylus vulgaris</name>
    <name type="common">Blood worm</name>
    <dbReference type="NCBI Taxonomy" id="40348"/>
    <lineage>
        <taxon>Eukaryota</taxon>
        <taxon>Metazoa</taxon>
        <taxon>Ecdysozoa</taxon>
        <taxon>Nematoda</taxon>
        <taxon>Chromadorea</taxon>
        <taxon>Rhabditida</taxon>
        <taxon>Rhabditina</taxon>
        <taxon>Rhabditomorpha</taxon>
        <taxon>Strongyloidea</taxon>
        <taxon>Strongylidae</taxon>
        <taxon>Strongylus</taxon>
    </lineage>
</organism>
<name>A0A3P7IKG5_STRVU</name>
<gene>
    <name evidence="1" type="ORF">SVUK_LOCUS8418</name>
</gene>
<dbReference type="OrthoDB" id="10256829at2759"/>
<dbReference type="Proteomes" id="UP000270094">
    <property type="component" value="Unassembled WGS sequence"/>
</dbReference>
<dbReference type="EMBL" id="UYYB01030497">
    <property type="protein sequence ID" value="VDM73420.1"/>
    <property type="molecule type" value="Genomic_DNA"/>
</dbReference>
<protein>
    <submittedName>
        <fullName evidence="1">Uncharacterized protein</fullName>
    </submittedName>
</protein>
<dbReference type="AlphaFoldDB" id="A0A3P7IKG5"/>
<accession>A0A3P7IKG5</accession>
<proteinExistence type="predicted"/>
<keyword evidence="2" id="KW-1185">Reference proteome</keyword>
<evidence type="ECO:0000313" key="2">
    <source>
        <dbReference type="Proteomes" id="UP000270094"/>
    </source>
</evidence>
<sequence length="82" mass="9317">MLSRSRATKVANDLSKREGLRISVASRRGGNRYVFVLTKNLADLVTQLDSTDGDYDRYLSIVTNEISRKKHGLFDFDDCDTM</sequence>
<evidence type="ECO:0000313" key="1">
    <source>
        <dbReference type="EMBL" id="VDM73420.1"/>
    </source>
</evidence>
<reference evidence="1 2" key="1">
    <citation type="submission" date="2018-11" db="EMBL/GenBank/DDBJ databases">
        <authorList>
            <consortium name="Pathogen Informatics"/>
        </authorList>
    </citation>
    <scope>NUCLEOTIDE SEQUENCE [LARGE SCALE GENOMIC DNA]</scope>
</reference>